<dbReference type="AlphaFoldDB" id="A0A8H3QHC3"/>
<comment type="caution">
    <text evidence="1">The sequence shown here is derived from an EMBL/GenBank/DDBJ whole genome shotgun (WGS) entry which is preliminary data.</text>
</comment>
<dbReference type="Proteomes" id="UP000615446">
    <property type="component" value="Unassembled WGS sequence"/>
</dbReference>
<organism evidence="1 2">
    <name type="scientific">Rhizophagus clarus</name>
    <dbReference type="NCBI Taxonomy" id="94130"/>
    <lineage>
        <taxon>Eukaryota</taxon>
        <taxon>Fungi</taxon>
        <taxon>Fungi incertae sedis</taxon>
        <taxon>Mucoromycota</taxon>
        <taxon>Glomeromycotina</taxon>
        <taxon>Glomeromycetes</taxon>
        <taxon>Glomerales</taxon>
        <taxon>Glomeraceae</taxon>
        <taxon>Rhizophagus</taxon>
    </lineage>
</organism>
<gene>
    <name evidence="1" type="ORF">RCL2_000425100</name>
</gene>
<reference evidence="1" key="1">
    <citation type="submission" date="2019-10" db="EMBL/GenBank/DDBJ databases">
        <title>Conservation and host-specific expression of non-tandemly repeated heterogenous ribosome RNA gene in arbuscular mycorrhizal fungi.</title>
        <authorList>
            <person name="Maeda T."/>
            <person name="Kobayashi Y."/>
            <person name="Nakagawa T."/>
            <person name="Ezawa T."/>
            <person name="Yamaguchi K."/>
            <person name="Bino T."/>
            <person name="Nishimoto Y."/>
            <person name="Shigenobu S."/>
            <person name="Kawaguchi M."/>
        </authorList>
    </citation>
    <scope>NUCLEOTIDE SEQUENCE</scope>
    <source>
        <strain evidence="1">HR1</strain>
    </source>
</reference>
<protein>
    <submittedName>
        <fullName evidence="1">Uncharacterized protein</fullName>
    </submittedName>
</protein>
<evidence type="ECO:0000313" key="2">
    <source>
        <dbReference type="Proteomes" id="UP000615446"/>
    </source>
</evidence>
<dbReference type="EMBL" id="BLAL01000027">
    <property type="protein sequence ID" value="GES76864.1"/>
    <property type="molecule type" value="Genomic_DNA"/>
</dbReference>
<name>A0A8H3QHC3_9GLOM</name>
<accession>A0A8H3QHC3</accession>
<proteinExistence type="predicted"/>
<evidence type="ECO:0000313" key="1">
    <source>
        <dbReference type="EMBL" id="GES76864.1"/>
    </source>
</evidence>
<sequence length="93" mass="11131">MEWVIGLWELKWEVKRSCDVPVSESIYPPCANKKKNEKLSKTAKHSNLHHQYKQKIERTRIFRKTIIRCSKIKRTYCSSFGLKVRCNDKFEIS</sequence>